<feature type="binding site" evidence="6">
    <location>
        <position position="114"/>
    </location>
    <ligand>
        <name>a divalent metal cation</name>
        <dbReference type="ChEBI" id="CHEBI:60240"/>
        <label>1</label>
    </ligand>
</feature>
<feature type="binding site" evidence="6">
    <location>
        <position position="186"/>
    </location>
    <ligand>
        <name>substrate</name>
    </ligand>
</feature>
<dbReference type="CDD" id="cd01086">
    <property type="entry name" value="MetAP1"/>
    <property type="match status" value="1"/>
</dbReference>
<dbReference type="PROSITE" id="PS00680">
    <property type="entry name" value="MAP_1"/>
    <property type="match status" value="1"/>
</dbReference>
<keyword evidence="5 6" id="KW-0378">Hydrolase</keyword>
<dbReference type="PANTHER" id="PTHR43330">
    <property type="entry name" value="METHIONINE AMINOPEPTIDASE"/>
    <property type="match status" value="1"/>
</dbReference>
<evidence type="ECO:0000256" key="3">
    <source>
        <dbReference type="ARBA" id="ARBA00022670"/>
    </source>
</evidence>
<dbReference type="HAMAP" id="MF_01974">
    <property type="entry name" value="MetAP_1"/>
    <property type="match status" value="1"/>
</dbReference>
<dbReference type="NCBIfam" id="TIGR00500">
    <property type="entry name" value="met_pdase_I"/>
    <property type="match status" value="1"/>
</dbReference>
<dbReference type="InterPro" id="IPR000994">
    <property type="entry name" value="Pept_M24"/>
</dbReference>
<evidence type="ECO:0000259" key="8">
    <source>
        <dbReference type="Pfam" id="PF00557"/>
    </source>
</evidence>
<evidence type="ECO:0000256" key="2">
    <source>
        <dbReference type="ARBA" id="ARBA00022438"/>
    </source>
</evidence>
<dbReference type="KEGG" id="tes:BW730_08830"/>
<dbReference type="PANTHER" id="PTHR43330:SF27">
    <property type="entry name" value="METHIONINE AMINOPEPTIDASE"/>
    <property type="match status" value="1"/>
</dbReference>
<comment type="function">
    <text evidence="1 6">Removes the N-terminal methionine from nascent proteins. The N-terminal methionine is often cleaved when the second residue in the primary sequence is small and uncharged (Met-Ala-, Cys, Gly, Pro, Ser, Thr, or Val). Requires deformylation of the N(alpha)-formylated initiator methionine before it can be hydrolyzed.</text>
</comment>
<feature type="binding site" evidence="6">
    <location>
        <position position="243"/>
    </location>
    <ligand>
        <name>a divalent metal cation</name>
        <dbReference type="ChEBI" id="CHEBI:60240"/>
        <label>1</label>
    </ligand>
</feature>
<comment type="similarity">
    <text evidence="6">Belongs to the peptidase M24A family. Methionine aminopeptidase type 1 subfamily.</text>
</comment>
<feature type="binding site" evidence="6">
    <location>
        <position position="103"/>
    </location>
    <ligand>
        <name>a divalent metal cation</name>
        <dbReference type="ChEBI" id="CHEBI:60240"/>
        <label>1</label>
    </ligand>
</feature>
<dbReference type="EC" id="3.4.11.18" evidence="6 7"/>
<evidence type="ECO:0000313" key="10">
    <source>
        <dbReference type="Proteomes" id="UP000188145"/>
    </source>
</evidence>
<dbReference type="AlphaFoldDB" id="A0A1Q2CNF3"/>
<comment type="subunit">
    <text evidence="6">Monomer.</text>
</comment>
<proteinExistence type="inferred from homology"/>
<comment type="catalytic activity">
    <reaction evidence="6 7">
        <text>Release of N-terminal amino acids, preferentially methionine, from peptides and arylamides.</text>
        <dbReference type="EC" id="3.4.11.18"/>
    </reaction>
</comment>
<dbReference type="InterPro" id="IPR002467">
    <property type="entry name" value="Pept_M24A_MAP1"/>
</dbReference>
<keyword evidence="2 6" id="KW-0031">Aminopeptidase</keyword>
<evidence type="ECO:0000256" key="5">
    <source>
        <dbReference type="ARBA" id="ARBA00022801"/>
    </source>
</evidence>
<dbReference type="STRING" id="1332264.BW730_08830"/>
<feature type="binding site" evidence="6">
    <location>
        <position position="86"/>
    </location>
    <ligand>
        <name>substrate</name>
    </ligand>
</feature>
<organism evidence="9 10">
    <name type="scientific">Tessaracoccus aquimaris</name>
    <dbReference type="NCBI Taxonomy" id="1332264"/>
    <lineage>
        <taxon>Bacteria</taxon>
        <taxon>Bacillati</taxon>
        <taxon>Actinomycetota</taxon>
        <taxon>Actinomycetes</taxon>
        <taxon>Propionibacteriales</taxon>
        <taxon>Propionibacteriaceae</taxon>
        <taxon>Tessaracoccus</taxon>
    </lineage>
</organism>
<gene>
    <name evidence="6" type="primary">map</name>
    <name evidence="9" type="ORF">BW730_08830</name>
</gene>
<name>A0A1Q2CNF3_9ACTN</name>
<accession>A0A1Q2CNF3</accession>
<dbReference type="GO" id="GO:0006508">
    <property type="term" value="P:proteolysis"/>
    <property type="evidence" value="ECO:0007669"/>
    <property type="project" value="UniProtKB-KW"/>
</dbReference>
<keyword evidence="3 6" id="KW-0645">Protease</keyword>
<reference evidence="10" key="1">
    <citation type="submission" date="2017-02" db="EMBL/GenBank/DDBJ databases">
        <title>Tessaracoccus aquaemaris sp. nov., isolated from the intestine of a Korean rockfish, Sebastes schlegelii, in a marine aquaculture pond.</title>
        <authorList>
            <person name="Tak E.J."/>
            <person name="Bae J.-W."/>
        </authorList>
    </citation>
    <scope>NUCLEOTIDE SEQUENCE [LARGE SCALE GENOMIC DNA]</scope>
    <source>
        <strain evidence="10">NSG39</strain>
    </source>
</reference>
<dbReference type="GO" id="GO:0004239">
    <property type="term" value="F:initiator methionyl aminopeptidase activity"/>
    <property type="evidence" value="ECO:0007669"/>
    <property type="project" value="UniProtKB-UniRule"/>
</dbReference>
<evidence type="ECO:0000256" key="1">
    <source>
        <dbReference type="ARBA" id="ARBA00002521"/>
    </source>
</evidence>
<dbReference type="EMBL" id="CP019606">
    <property type="protein sequence ID" value="AQP47580.1"/>
    <property type="molecule type" value="Genomic_DNA"/>
</dbReference>
<feature type="domain" description="Peptidase M24" evidence="8">
    <location>
        <begin position="16"/>
        <end position="249"/>
    </location>
</feature>
<evidence type="ECO:0000256" key="7">
    <source>
        <dbReference type="RuleBase" id="RU003653"/>
    </source>
</evidence>
<evidence type="ECO:0000256" key="6">
    <source>
        <dbReference type="HAMAP-Rule" id="MF_01974"/>
    </source>
</evidence>
<dbReference type="InterPro" id="IPR036005">
    <property type="entry name" value="Creatinase/aminopeptidase-like"/>
</dbReference>
<feature type="binding site" evidence="6">
    <location>
        <position position="212"/>
    </location>
    <ligand>
        <name>a divalent metal cation</name>
        <dbReference type="ChEBI" id="CHEBI:60240"/>
        <label>2</label>
        <note>catalytic</note>
    </ligand>
</feature>
<evidence type="ECO:0000313" key="9">
    <source>
        <dbReference type="EMBL" id="AQP47580.1"/>
    </source>
</evidence>
<dbReference type="PRINTS" id="PR00599">
    <property type="entry name" value="MAPEPTIDASE"/>
</dbReference>
<dbReference type="SUPFAM" id="SSF55920">
    <property type="entry name" value="Creatinase/aminopeptidase"/>
    <property type="match status" value="1"/>
</dbReference>
<protein>
    <recommendedName>
        <fullName evidence="6 7">Methionine aminopeptidase</fullName>
        <shortName evidence="6">MAP</shortName>
        <shortName evidence="6">MetAP</shortName>
        <ecNumber evidence="6 7">3.4.11.18</ecNumber>
    </recommendedName>
    <alternativeName>
        <fullName evidence="6">Peptidase M</fullName>
    </alternativeName>
</protein>
<dbReference type="Gene3D" id="3.90.230.10">
    <property type="entry name" value="Creatinase/methionine aminopeptidase superfamily"/>
    <property type="match status" value="1"/>
</dbReference>
<dbReference type="OrthoDB" id="9802055at2"/>
<evidence type="ECO:0000256" key="4">
    <source>
        <dbReference type="ARBA" id="ARBA00022723"/>
    </source>
</evidence>
<sequence>MSVSHIEIKSLDELLLMRRAGLVVSEGLEAMCGAAAVGVTTGELDQIGRDVLARNAATSSFLGYGAEYGAPFPGVACISVNDELVHGIPGDRALVDGDVVSIDFGAIVAGWHGDAARTIIVGTADPVDVALIEATREAFWAGALATRDGNRIGDVSKAIEGYVKRLPTRYGTLREYTGHGIGTEMHMSPDVPNWYRPRPTPRLRVGMAIAIEPMLTTGTHQTLELDDEWTVVSRDGSRGSHWENTVAVTPGGAWVLTEADGGATRLGDAFAPLAD</sequence>
<feature type="binding site" evidence="6">
    <location>
        <position position="243"/>
    </location>
    <ligand>
        <name>a divalent metal cation</name>
        <dbReference type="ChEBI" id="CHEBI:60240"/>
        <label>2</label>
        <note>catalytic</note>
    </ligand>
</feature>
<comment type="cofactor">
    <cofactor evidence="6">
        <name>Co(2+)</name>
        <dbReference type="ChEBI" id="CHEBI:48828"/>
    </cofactor>
    <cofactor evidence="6">
        <name>Zn(2+)</name>
        <dbReference type="ChEBI" id="CHEBI:29105"/>
    </cofactor>
    <cofactor evidence="6">
        <name>Mn(2+)</name>
        <dbReference type="ChEBI" id="CHEBI:29035"/>
    </cofactor>
    <cofactor evidence="6">
        <name>Fe(2+)</name>
        <dbReference type="ChEBI" id="CHEBI:29033"/>
    </cofactor>
    <text evidence="6">Binds 2 divalent metal cations per subunit. Has a high-affinity and a low affinity metal-binding site. The true nature of the physiological cofactor is under debate. The enzyme is active with cobalt, zinc, manganese or divalent iron ions. Most likely, methionine aminopeptidases function as mononuclear Fe(2+)-metalloproteases under physiological conditions, and the catalytically relevant metal-binding site has been assigned to the histidine-containing high-affinity site.</text>
</comment>
<dbReference type="GO" id="GO:0070006">
    <property type="term" value="F:metalloaminopeptidase activity"/>
    <property type="evidence" value="ECO:0007669"/>
    <property type="project" value="UniProtKB-UniRule"/>
</dbReference>
<keyword evidence="10" id="KW-1185">Reference proteome</keyword>
<dbReference type="GO" id="GO:0046872">
    <property type="term" value="F:metal ion binding"/>
    <property type="evidence" value="ECO:0007669"/>
    <property type="project" value="UniProtKB-UniRule"/>
</dbReference>
<dbReference type="Pfam" id="PF00557">
    <property type="entry name" value="Peptidase_M24"/>
    <property type="match status" value="1"/>
</dbReference>
<dbReference type="GO" id="GO:0005829">
    <property type="term" value="C:cytosol"/>
    <property type="evidence" value="ECO:0007669"/>
    <property type="project" value="TreeGrafter"/>
</dbReference>
<feature type="binding site" evidence="6">
    <location>
        <position position="114"/>
    </location>
    <ligand>
        <name>a divalent metal cation</name>
        <dbReference type="ChEBI" id="CHEBI:60240"/>
        <label>2</label>
        <note>catalytic</note>
    </ligand>
</feature>
<dbReference type="Proteomes" id="UP000188145">
    <property type="component" value="Chromosome"/>
</dbReference>
<keyword evidence="4 6" id="KW-0479">Metal-binding</keyword>
<feature type="binding site" evidence="6">
    <location>
        <position position="179"/>
    </location>
    <ligand>
        <name>a divalent metal cation</name>
        <dbReference type="ChEBI" id="CHEBI:60240"/>
        <label>2</label>
        <note>catalytic</note>
    </ligand>
</feature>
<dbReference type="InterPro" id="IPR001714">
    <property type="entry name" value="Pept_M24_MAP"/>
</dbReference>